<dbReference type="SUPFAM" id="SSF53335">
    <property type="entry name" value="S-adenosyl-L-methionine-dependent methyltransferases"/>
    <property type="match status" value="1"/>
</dbReference>
<evidence type="ECO:0000256" key="4">
    <source>
        <dbReference type="ARBA" id="ARBA00022679"/>
    </source>
</evidence>
<accession>A0AA86QFA4</accession>
<name>A0AA86QFA4_9EUKA</name>
<dbReference type="GO" id="GO:0008176">
    <property type="term" value="F:tRNA (guanine(46)-N7)-methyltransferase activity"/>
    <property type="evidence" value="ECO:0007669"/>
    <property type="project" value="UniProtKB-EC"/>
</dbReference>
<dbReference type="GO" id="GO:0043527">
    <property type="term" value="C:tRNA methyltransferase complex"/>
    <property type="evidence" value="ECO:0007669"/>
    <property type="project" value="TreeGrafter"/>
</dbReference>
<dbReference type="AlphaFoldDB" id="A0AA86QFA4"/>
<evidence type="ECO:0000313" key="7">
    <source>
        <dbReference type="EMBL" id="CAI9952067.1"/>
    </source>
</evidence>
<proteinExistence type="predicted"/>
<dbReference type="InterPro" id="IPR003358">
    <property type="entry name" value="tRNA_(Gua-N-7)_MeTrfase_Trmb"/>
</dbReference>
<evidence type="ECO:0000256" key="6">
    <source>
        <dbReference type="ARBA" id="ARBA00022694"/>
    </source>
</evidence>
<protein>
    <recommendedName>
        <fullName evidence="2">tRNA (guanine(46)-N(7))-methyltransferase</fullName>
        <ecNumber evidence="2">2.1.1.33</ecNumber>
    </recommendedName>
</protein>
<dbReference type="EMBL" id="CATOUU010000831">
    <property type="protein sequence ID" value="CAI9952067.1"/>
    <property type="molecule type" value="Genomic_DNA"/>
</dbReference>
<comment type="caution">
    <text evidence="7">The sequence shown here is derived from an EMBL/GenBank/DDBJ whole genome shotgun (WGS) entry which is preliminary data.</text>
</comment>
<evidence type="ECO:0000313" key="8">
    <source>
        <dbReference type="EMBL" id="CAL5981917.1"/>
    </source>
</evidence>
<evidence type="ECO:0000256" key="3">
    <source>
        <dbReference type="ARBA" id="ARBA00022603"/>
    </source>
</evidence>
<keyword evidence="6" id="KW-0819">tRNA processing</keyword>
<keyword evidence="5" id="KW-0949">S-adenosyl-L-methionine</keyword>
<evidence type="ECO:0000256" key="1">
    <source>
        <dbReference type="ARBA" id="ARBA00000142"/>
    </source>
</evidence>
<dbReference type="EC" id="2.1.1.33" evidence="2"/>
<dbReference type="PROSITE" id="PS51625">
    <property type="entry name" value="SAM_MT_TRMB"/>
    <property type="match status" value="1"/>
</dbReference>
<keyword evidence="9" id="KW-1185">Reference proteome</keyword>
<dbReference type="Gene3D" id="3.40.50.150">
    <property type="entry name" value="Vaccinia Virus protein VP39"/>
    <property type="match status" value="1"/>
</dbReference>
<reference evidence="8 9" key="2">
    <citation type="submission" date="2024-07" db="EMBL/GenBank/DDBJ databases">
        <authorList>
            <person name="Akdeniz Z."/>
        </authorList>
    </citation>
    <scope>NUCLEOTIDE SEQUENCE [LARGE SCALE GENOMIC DNA]</scope>
</reference>
<dbReference type="Proteomes" id="UP001642409">
    <property type="component" value="Unassembled WGS sequence"/>
</dbReference>
<evidence type="ECO:0000256" key="2">
    <source>
        <dbReference type="ARBA" id="ARBA00011977"/>
    </source>
</evidence>
<dbReference type="Pfam" id="PF02390">
    <property type="entry name" value="Methyltransf_4"/>
    <property type="match status" value="1"/>
</dbReference>
<dbReference type="PANTHER" id="PTHR23417:SF16">
    <property type="entry name" value="TRNA (GUANINE-N(7)-)-METHYLTRANSFERASE"/>
    <property type="match status" value="1"/>
</dbReference>
<dbReference type="InterPro" id="IPR029063">
    <property type="entry name" value="SAM-dependent_MTases_sf"/>
</dbReference>
<evidence type="ECO:0000256" key="5">
    <source>
        <dbReference type="ARBA" id="ARBA00022691"/>
    </source>
</evidence>
<organism evidence="7">
    <name type="scientific">Hexamita inflata</name>
    <dbReference type="NCBI Taxonomy" id="28002"/>
    <lineage>
        <taxon>Eukaryota</taxon>
        <taxon>Metamonada</taxon>
        <taxon>Diplomonadida</taxon>
        <taxon>Hexamitidae</taxon>
        <taxon>Hexamitinae</taxon>
        <taxon>Hexamita</taxon>
    </lineage>
</organism>
<sequence>MEGFKQRPDAKSKAYQRFRHRPHANPLSDMEIILPAQRPDQFPFEKFYSMQNTPTKFNCVDIGCGYGDFVANMSKLNQDLSFLGLEIRDKAVAIAQQQLIDKRTNENKCNNAIVLRCNCMRQLPLLLPKQSVKLLTIMFPDPQFKNSKERRRVVSTMLVSEYAYYLEEGGHFLTCTDVEDLASFMHECIKLNGNFEEVEEANYTDLVKCALGQMDGTADAARHQRKDEDKRVFKHVWVKKM</sequence>
<dbReference type="EMBL" id="CAXDID020000014">
    <property type="protein sequence ID" value="CAL5981917.1"/>
    <property type="molecule type" value="Genomic_DNA"/>
</dbReference>
<comment type="catalytic activity">
    <reaction evidence="1">
        <text>guanosine(46) in tRNA + S-adenosyl-L-methionine = N(7)-methylguanosine(46) in tRNA + S-adenosyl-L-homocysteine</text>
        <dbReference type="Rhea" id="RHEA:42708"/>
        <dbReference type="Rhea" id="RHEA-COMP:10188"/>
        <dbReference type="Rhea" id="RHEA-COMP:10189"/>
        <dbReference type="ChEBI" id="CHEBI:57856"/>
        <dbReference type="ChEBI" id="CHEBI:59789"/>
        <dbReference type="ChEBI" id="CHEBI:74269"/>
        <dbReference type="ChEBI" id="CHEBI:74480"/>
        <dbReference type="EC" id="2.1.1.33"/>
    </reaction>
</comment>
<gene>
    <name evidence="7" type="ORF">HINF_LOCUS39712</name>
    <name evidence="8" type="ORF">HINF_LOCUS6883</name>
</gene>
<reference evidence="7" key="1">
    <citation type="submission" date="2023-06" db="EMBL/GenBank/DDBJ databases">
        <authorList>
            <person name="Kurt Z."/>
        </authorList>
    </citation>
    <scope>NUCLEOTIDE SEQUENCE</scope>
</reference>
<dbReference type="PANTHER" id="PTHR23417">
    <property type="entry name" value="3-DEOXY-D-MANNO-OCTULOSONIC-ACID TRANSFERASE/TRNA GUANINE-N 7 - -METHYLTRANSFERASE"/>
    <property type="match status" value="1"/>
</dbReference>
<evidence type="ECO:0000313" key="9">
    <source>
        <dbReference type="Proteomes" id="UP001642409"/>
    </source>
</evidence>
<keyword evidence="4" id="KW-0808">Transferase</keyword>
<keyword evidence="3 7" id="KW-0489">Methyltransferase</keyword>